<organism evidence="1 2">
    <name type="scientific">Bauhinia variegata</name>
    <name type="common">Purple orchid tree</name>
    <name type="synonym">Phanera variegata</name>
    <dbReference type="NCBI Taxonomy" id="167791"/>
    <lineage>
        <taxon>Eukaryota</taxon>
        <taxon>Viridiplantae</taxon>
        <taxon>Streptophyta</taxon>
        <taxon>Embryophyta</taxon>
        <taxon>Tracheophyta</taxon>
        <taxon>Spermatophyta</taxon>
        <taxon>Magnoliopsida</taxon>
        <taxon>eudicotyledons</taxon>
        <taxon>Gunneridae</taxon>
        <taxon>Pentapetalae</taxon>
        <taxon>rosids</taxon>
        <taxon>fabids</taxon>
        <taxon>Fabales</taxon>
        <taxon>Fabaceae</taxon>
        <taxon>Cercidoideae</taxon>
        <taxon>Cercideae</taxon>
        <taxon>Bauhiniinae</taxon>
        <taxon>Bauhinia</taxon>
    </lineage>
</organism>
<evidence type="ECO:0000313" key="2">
    <source>
        <dbReference type="Proteomes" id="UP000828941"/>
    </source>
</evidence>
<reference evidence="1 2" key="1">
    <citation type="journal article" date="2022" name="DNA Res.">
        <title>Chromosomal-level genome assembly of the orchid tree Bauhinia variegata (Leguminosae; Cercidoideae) supports the allotetraploid origin hypothesis of Bauhinia.</title>
        <authorList>
            <person name="Zhong Y."/>
            <person name="Chen Y."/>
            <person name="Zheng D."/>
            <person name="Pang J."/>
            <person name="Liu Y."/>
            <person name="Luo S."/>
            <person name="Meng S."/>
            <person name="Qian L."/>
            <person name="Wei D."/>
            <person name="Dai S."/>
            <person name="Zhou R."/>
        </authorList>
    </citation>
    <scope>NUCLEOTIDE SEQUENCE [LARGE SCALE GENOMIC DNA]</scope>
    <source>
        <strain evidence="1">BV-YZ2020</strain>
    </source>
</reference>
<protein>
    <submittedName>
        <fullName evidence="1">Uncharacterized protein</fullName>
    </submittedName>
</protein>
<dbReference type="EMBL" id="CM039433">
    <property type="protein sequence ID" value="KAI4328735.1"/>
    <property type="molecule type" value="Genomic_DNA"/>
</dbReference>
<sequence>MATPSRDAIDTFMRITGSSEFVAVRKLEEYGGNLNEAVNAHFIEGDRHIMSQNSVAPPEYSYTEVNYQDRAGSPGFLPLLAAARRFRPSLLLNPNYRRELRELYNGMRATSFTSRVPSHPGEAREVPLGIDGAFEQQRHSGVSSTNAYGTRISSSGGQEIYGVDGDEHNNLTQSNISNVPENDLEEEMIRAAIEASKQCTSDGGLPQILQEDDDLAHALSLSLKTAEQEKTRRQLKANDGNEGLGVRDLLAKGEKTNNSKWEPGASSNQDGPQNVAQPAMGYRQNHNGNEDVLIPDKWGGISSDELNKAVLLENALFGDISKNTSHDFSLPPHLRHGPERIVDPKPRHLSSSTSESLTSTQLLRQQQDIEYLASLLADKEKELNSLKEAETRRLKEEESRKMLERKESEKFFDMKEVSLPKEPPLDDENAITIVVRMPDGTRCGRRFLRTDKLQLLFDFINNGGALKPGTYRIVKSYPRRAYSVDENSLSLSELGLTSKHEALFLELI</sequence>
<keyword evidence="2" id="KW-1185">Reference proteome</keyword>
<name>A0ACB9MX60_BAUVA</name>
<evidence type="ECO:0000313" key="1">
    <source>
        <dbReference type="EMBL" id="KAI4328735.1"/>
    </source>
</evidence>
<accession>A0ACB9MX60</accession>
<comment type="caution">
    <text evidence="1">The sequence shown here is derived from an EMBL/GenBank/DDBJ whole genome shotgun (WGS) entry which is preliminary data.</text>
</comment>
<gene>
    <name evidence="1" type="ORF">L6164_021068</name>
</gene>
<proteinExistence type="predicted"/>
<dbReference type="Proteomes" id="UP000828941">
    <property type="component" value="Chromosome 8"/>
</dbReference>